<comment type="similarity">
    <text evidence="5">Belongs to the SAT4 family.</text>
</comment>
<feature type="transmembrane region" description="Helical" evidence="7">
    <location>
        <begin position="202"/>
        <end position="227"/>
    </location>
</feature>
<evidence type="ECO:0000313" key="9">
    <source>
        <dbReference type="EMBL" id="KAL1630979.1"/>
    </source>
</evidence>
<feature type="transmembrane region" description="Helical" evidence="7">
    <location>
        <begin position="154"/>
        <end position="173"/>
    </location>
</feature>
<evidence type="ECO:0000256" key="1">
    <source>
        <dbReference type="ARBA" id="ARBA00004141"/>
    </source>
</evidence>
<feature type="transmembrane region" description="Helical" evidence="7">
    <location>
        <begin position="239"/>
        <end position="264"/>
    </location>
</feature>
<evidence type="ECO:0000256" key="4">
    <source>
        <dbReference type="ARBA" id="ARBA00023136"/>
    </source>
</evidence>
<dbReference type="EMBL" id="JAJVDC020000043">
    <property type="protein sequence ID" value="KAL1630979.1"/>
    <property type="molecule type" value="Genomic_DNA"/>
</dbReference>
<reference evidence="9 10" key="1">
    <citation type="submission" date="2024-02" db="EMBL/GenBank/DDBJ databases">
        <title>De novo assembly and annotation of 12 fungi associated with fruit tree decline syndrome in Ontario, Canada.</title>
        <authorList>
            <person name="Sulman M."/>
            <person name="Ellouze W."/>
            <person name="Ilyukhin E."/>
        </authorList>
    </citation>
    <scope>NUCLEOTIDE SEQUENCE [LARGE SCALE GENOMIC DNA]</scope>
    <source>
        <strain evidence="9 10">M1-105</strain>
    </source>
</reference>
<evidence type="ECO:0000256" key="6">
    <source>
        <dbReference type="SAM" id="MobiDB-lite"/>
    </source>
</evidence>
<feature type="region of interest" description="Disordered" evidence="6">
    <location>
        <begin position="408"/>
        <end position="471"/>
    </location>
</feature>
<evidence type="ECO:0000259" key="8">
    <source>
        <dbReference type="Pfam" id="PF20684"/>
    </source>
</evidence>
<proteinExistence type="inferred from homology"/>
<evidence type="ECO:0000256" key="7">
    <source>
        <dbReference type="SAM" id="Phobius"/>
    </source>
</evidence>
<feature type="transmembrane region" description="Helical" evidence="7">
    <location>
        <begin position="88"/>
        <end position="110"/>
    </location>
</feature>
<keyword evidence="2 7" id="KW-0812">Transmembrane</keyword>
<dbReference type="PANTHER" id="PTHR33048">
    <property type="entry name" value="PTH11-LIKE INTEGRAL MEMBRANE PROTEIN (AFU_ORTHOLOGUE AFUA_5G11245)"/>
    <property type="match status" value="1"/>
</dbReference>
<sequence>MVWTNALIGEPPPDLDLIESRTATNNAIGIVLFVLATLAMGLRLVARLRFQRVGLDWDDYLMGLGWVSRSSFPLAAGLLGNANPLRQVLCAGNLACCIAGGFYGLGKHIWTLSPYYMEKITVITFAYVFIYAWSVTIIKYSFIMLYRRIFGLNWFGWFCICLSTSYLIVYHIVLPLYCNPLKYYWQQWSSPGAGVCPIKEGYFYLGTGIINLLGDIFILAIPIPDIWKLQLSRKEKAAIYLIFLLGGFVCIASIIRIKVIWALTQTMDISWAKSDVFIWSSAEPSVAVISGCLPTLRPLLMHFLGRYLGGSLGHASDPTHHSDQSALETISKKRTRPIKKHATGLSTFADSRLGTQLGTTVDAAGDADELDRGAGRHRVFSRLGARDRAELRVRPDEDEAHLMTVVEANKALDGGGGGSSASVRTRETERSEGDGEQQQQHHRGGVITVSQTFEWDEEIEPDPSKRPRRLS</sequence>
<keyword evidence="4 7" id="KW-0472">Membrane</keyword>
<accession>A0ABR3SVN7</accession>
<dbReference type="InterPro" id="IPR052337">
    <property type="entry name" value="SAT4-like"/>
</dbReference>
<protein>
    <recommendedName>
        <fullName evidence="8">Rhodopsin domain-containing protein</fullName>
    </recommendedName>
</protein>
<feature type="domain" description="Rhodopsin" evidence="8">
    <location>
        <begin position="42"/>
        <end position="301"/>
    </location>
</feature>
<evidence type="ECO:0000256" key="3">
    <source>
        <dbReference type="ARBA" id="ARBA00022989"/>
    </source>
</evidence>
<feature type="transmembrane region" description="Helical" evidence="7">
    <location>
        <begin position="27"/>
        <end position="46"/>
    </location>
</feature>
<comment type="caution">
    <text evidence="9">The sequence shown here is derived from an EMBL/GenBank/DDBJ whole genome shotgun (WGS) entry which is preliminary data.</text>
</comment>
<feature type="transmembrane region" description="Helical" evidence="7">
    <location>
        <begin position="122"/>
        <end position="142"/>
    </location>
</feature>
<keyword evidence="10" id="KW-1185">Reference proteome</keyword>
<keyword evidence="3 7" id="KW-1133">Transmembrane helix</keyword>
<comment type="subcellular location">
    <subcellularLocation>
        <location evidence="1">Membrane</location>
        <topology evidence="1">Multi-pass membrane protein</topology>
    </subcellularLocation>
</comment>
<dbReference type="PANTHER" id="PTHR33048:SF163">
    <property type="entry name" value="INTEGRAL MEMBRANE PROTEIN (AFU_ORTHOLOGUE AFUA_8G05510)"/>
    <property type="match status" value="1"/>
</dbReference>
<evidence type="ECO:0000256" key="2">
    <source>
        <dbReference type="ARBA" id="ARBA00022692"/>
    </source>
</evidence>
<organism evidence="9 10">
    <name type="scientific">Neofusicoccum ribis</name>
    <dbReference type="NCBI Taxonomy" id="45134"/>
    <lineage>
        <taxon>Eukaryota</taxon>
        <taxon>Fungi</taxon>
        <taxon>Dikarya</taxon>
        <taxon>Ascomycota</taxon>
        <taxon>Pezizomycotina</taxon>
        <taxon>Dothideomycetes</taxon>
        <taxon>Dothideomycetes incertae sedis</taxon>
        <taxon>Botryosphaeriales</taxon>
        <taxon>Botryosphaeriaceae</taxon>
        <taxon>Neofusicoccum</taxon>
    </lineage>
</organism>
<evidence type="ECO:0000256" key="5">
    <source>
        <dbReference type="ARBA" id="ARBA00038359"/>
    </source>
</evidence>
<feature type="compositionally biased region" description="Basic and acidic residues" evidence="6">
    <location>
        <begin position="424"/>
        <end position="433"/>
    </location>
</feature>
<name>A0ABR3SVN7_9PEZI</name>
<evidence type="ECO:0000313" key="10">
    <source>
        <dbReference type="Proteomes" id="UP001521116"/>
    </source>
</evidence>
<dbReference type="InterPro" id="IPR049326">
    <property type="entry name" value="Rhodopsin_dom_fungi"/>
</dbReference>
<dbReference type="Pfam" id="PF20684">
    <property type="entry name" value="Fung_rhodopsin"/>
    <property type="match status" value="1"/>
</dbReference>
<dbReference type="Proteomes" id="UP001521116">
    <property type="component" value="Unassembled WGS sequence"/>
</dbReference>
<gene>
    <name evidence="9" type="ORF">SLS56_004653</name>
</gene>